<dbReference type="InterPro" id="IPR024726">
    <property type="entry name" value="FhuF_C"/>
</dbReference>
<evidence type="ECO:0000313" key="2">
    <source>
        <dbReference type="EMBL" id="WEK04025.1"/>
    </source>
</evidence>
<dbReference type="NCBIfam" id="TIGR03950">
    <property type="entry name" value="sidero_Fe_reduc"/>
    <property type="match status" value="1"/>
</dbReference>
<organism evidence="2 3">
    <name type="scientific">Candidatus Devosia phytovorans</name>
    <dbReference type="NCBI Taxonomy" id="3121372"/>
    <lineage>
        <taxon>Bacteria</taxon>
        <taxon>Pseudomonadati</taxon>
        <taxon>Pseudomonadota</taxon>
        <taxon>Alphaproteobacteria</taxon>
        <taxon>Hyphomicrobiales</taxon>
        <taxon>Devosiaceae</taxon>
        <taxon>Devosia</taxon>
    </lineage>
</organism>
<dbReference type="GO" id="GO:0051537">
    <property type="term" value="F:2 iron, 2 sulfur cluster binding"/>
    <property type="evidence" value="ECO:0007669"/>
    <property type="project" value="InterPro"/>
</dbReference>
<dbReference type="EMBL" id="CP119312">
    <property type="protein sequence ID" value="WEK04025.1"/>
    <property type="molecule type" value="Genomic_DNA"/>
</dbReference>
<name>A0AAJ6AYV9_9HYPH</name>
<proteinExistence type="predicted"/>
<evidence type="ECO:0000259" key="1">
    <source>
        <dbReference type="Pfam" id="PF11575"/>
    </source>
</evidence>
<dbReference type="Pfam" id="PF11575">
    <property type="entry name" value="FhuF_C"/>
    <property type="match status" value="1"/>
</dbReference>
<protein>
    <submittedName>
        <fullName evidence="2">Siderophore ferric iron reductase</fullName>
    </submittedName>
</protein>
<feature type="domain" description="Ferric siderophore reductase C-terminal" evidence="1">
    <location>
        <begin position="222"/>
        <end position="242"/>
    </location>
</feature>
<dbReference type="InterPro" id="IPR023998">
    <property type="entry name" value="FCR-like"/>
</dbReference>
<dbReference type="AlphaFoldDB" id="A0AAJ6AYV9"/>
<accession>A0AAJ6AYV9</accession>
<sequence length="261" mass="28408">MVRSFLFSQDSADAATTRLIATAAQVTGFMKGEPGVARSGWYQPGADNTAVLAGLYAALVATYPKAGPAFHAVRLWTNLLWQPAYLAVIAAHIHGAMPDLGGLSQQRRGIFVDGYRLLPGTQILGDPEALIANAGAQLRPVAEKMLAEVNVLAKLKPLPARRLFADRMLSLMVWLSHRRRDLPLEQVETYTALWLDALGLTGQGALQRVEGPQGQRLLIVRRKGCCLDYLIDATTYCSTCPKQDDTVRVARQTENALAELA</sequence>
<reference evidence="2" key="1">
    <citation type="submission" date="2023-03" db="EMBL/GenBank/DDBJ databases">
        <title>Andean soil-derived lignocellulolytic bacterial consortium as a source of novel taxa and putative plastic-active enzymes.</title>
        <authorList>
            <person name="Diaz-Garcia L."/>
            <person name="Chuvochina M."/>
            <person name="Feuerriegel G."/>
            <person name="Bunk B."/>
            <person name="Sproer C."/>
            <person name="Streit W.R."/>
            <person name="Rodriguez L.M."/>
            <person name="Overmann J."/>
            <person name="Jimenez D.J."/>
        </authorList>
    </citation>
    <scope>NUCLEOTIDE SEQUENCE</scope>
    <source>
        <strain evidence="2">MAG 4196</strain>
    </source>
</reference>
<evidence type="ECO:0000313" key="3">
    <source>
        <dbReference type="Proteomes" id="UP001217476"/>
    </source>
</evidence>
<gene>
    <name evidence="2" type="ORF">P0Y65_17840</name>
</gene>
<dbReference type="Proteomes" id="UP001217476">
    <property type="component" value="Chromosome"/>
</dbReference>